<feature type="region of interest" description="Disordered" evidence="1">
    <location>
        <begin position="103"/>
        <end position="214"/>
    </location>
</feature>
<feature type="compositionally biased region" description="Pro residues" evidence="1">
    <location>
        <begin position="195"/>
        <end position="209"/>
    </location>
</feature>
<dbReference type="PANTHER" id="PTHR34606">
    <property type="entry name" value="BON DOMAIN-CONTAINING PROTEIN"/>
    <property type="match status" value="1"/>
</dbReference>
<dbReference type="Pfam" id="PF04972">
    <property type="entry name" value="BON"/>
    <property type="match status" value="1"/>
</dbReference>
<dbReference type="Proteomes" id="UP001059380">
    <property type="component" value="Chromosome"/>
</dbReference>
<feature type="chain" id="PRO_5039899528" evidence="2">
    <location>
        <begin position="29"/>
        <end position="449"/>
    </location>
</feature>
<proteinExistence type="predicted"/>
<keyword evidence="2" id="KW-0732">Signal</keyword>
<feature type="domain" description="BON" evidence="3">
    <location>
        <begin position="39"/>
        <end position="107"/>
    </location>
</feature>
<feature type="compositionally biased region" description="Low complexity" evidence="1">
    <location>
        <begin position="153"/>
        <end position="168"/>
    </location>
</feature>
<organism evidence="4 5">
    <name type="scientific">Occallatibacter riparius</name>
    <dbReference type="NCBI Taxonomy" id="1002689"/>
    <lineage>
        <taxon>Bacteria</taxon>
        <taxon>Pseudomonadati</taxon>
        <taxon>Acidobacteriota</taxon>
        <taxon>Terriglobia</taxon>
        <taxon>Terriglobales</taxon>
        <taxon>Acidobacteriaceae</taxon>
        <taxon>Occallatibacter</taxon>
    </lineage>
</organism>
<dbReference type="PANTHER" id="PTHR34606:SF15">
    <property type="entry name" value="BON DOMAIN-CONTAINING PROTEIN"/>
    <property type="match status" value="1"/>
</dbReference>
<dbReference type="InterPro" id="IPR007055">
    <property type="entry name" value="BON_dom"/>
</dbReference>
<reference evidence="4" key="1">
    <citation type="submission" date="2021-04" db="EMBL/GenBank/DDBJ databases">
        <title>Phylogenetic analysis of Acidobacteriaceae.</title>
        <authorList>
            <person name="Qiu L."/>
            <person name="Zhang Q."/>
        </authorList>
    </citation>
    <scope>NUCLEOTIDE SEQUENCE</scope>
    <source>
        <strain evidence="4">DSM 25168</strain>
    </source>
</reference>
<evidence type="ECO:0000256" key="1">
    <source>
        <dbReference type="SAM" id="MobiDB-lite"/>
    </source>
</evidence>
<dbReference type="EMBL" id="CP093313">
    <property type="protein sequence ID" value="UWZ86874.1"/>
    <property type="molecule type" value="Genomic_DNA"/>
</dbReference>
<dbReference type="Gene3D" id="3.30.1340.30">
    <property type="match status" value="1"/>
</dbReference>
<dbReference type="RefSeq" id="WP_260796511.1">
    <property type="nucleotide sequence ID" value="NZ_CP093313.1"/>
</dbReference>
<feature type="compositionally biased region" description="Polar residues" evidence="1">
    <location>
        <begin position="129"/>
        <end position="152"/>
    </location>
</feature>
<name>A0A9J7BXX3_9BACT</name>
<accession>A0A9J7BXX3</accession>
<dbReference type="AlphaFoldDB" id="A0A9J7BXX3"/>
<dbReference type="InterPro" id="IPR051686">
    <property type="entry name" value="Lipoprotein_DolP"/>
</dbReference>
<keyword evidence="5" id="KW-1185">Reference proteome</keyword>
<dbReference type="KEGG" id="orp:MOP44_13205"/>
<feature type="compositionally biased region" description="Low complexity" evidence="1">
    <location>
        <begin position="175"/>
        <end position="193"/>
    </location>
</feature>
<sequence>MNDRLNKIRFQVLATAAALALSGSVLLAQDAGTATGSRTDGQIEMDVVHALDASAALKNDLITAATIQGEVTLSGTVASEADQQLAESIAGKVAGVTKVNNKLRIGNPADDPNNVPPPDEGSAPVAGNQPDNQNPPSYSPSPDQAPQQGYPDQNQQAQNYPQQQQPQVQTPPPGTGQTPGQYEPPQGPGYARPGGPGPYYPPQTPPPGYAQPYGRGYSIARGPITILPGTTLNLRTNAAIDEKHAVAGQPLDFVVIQDVAVNGYLAIPRGAIVHGVVTQSKHAGQLTGSPELALAITGLDIDGRQYPLQSDEFRVKGPSKTGHTVGNAIGGALIGAIIGGAVGGGGGAAVGAVAGGGAGTAVSAAGGPHAWIPAEALVTFHLNAPVTVDPVSQEEAMRLAQGLYPGGPQLYRRGYYRPGYPPPPPGYYRPYGPVYYHPYVYSGGYYYWR</sequence>
<evidence type="ECO:0000313" key="5">
    <source>
        <dbReference type="Proteomes" id="UP001059380"/>
    </source>
</evidence>
<evidence type="ECO:0000259" key="3">
    <source>
        <dbReference type="PROSITE" id="PS50914"/>
    </source>
</evidence>
<evidence type="ECO:0000256" key="2">
    <source>
        <dbReference type="SAM" id="SignalP"/>
    </source>
</evidence>
<protein>
    <submittedName>
        <fullName evidence="4">BON domain-containing protein</fullName>
    </submittedName>
</protein>
<gene>
    <name evidence="4" type="ORF">MOP44_13205</name>
</gene>
<dbReference type="PROSITE" id="PS50914">
    <property type="entry name" value="BON"/>
    <property type="match status" value="1"/>
</dbReference>
<feature type="signal peptide" evidence="2">
    <location>
        <begin position="1"/>
        <end position="28"/>
    </location>
</feature>
<evidence type="ECO:0000313" key="4">
    <source>
        <dbReference type="EMBL" id="UWZ86874.1"/>
    </source>
</evidence>